<name>A0A3E2HCG5_SCYLI</name>
<feature type="region of interest" description="Disordered" evidence="2">
    <location>
        <begin position="189"/>
        <end position="223"/>
    </location>
</feature>
<evidence type="ECO:0000256" key="1">
    <source>
        <dbReference type="ARBA" id="ARBA00009953"/>
    </source>
</evidence>
<feature type="compositionally biased region" description="Basic and acidic residues" evidence="2">
    <location>
        <begin position="1"/>
        <end position="10"/>
    </location>
</feature>
<feature type="non-terminal residue" evidence="5">
    <location>
        <position position="452"/>
    </location>
</feature>
<dbReference type="AlphaFoldDB" id="A0A3E2HCG5"/>
<dbReference type="PANTHER" id="PTHR21483">
    <property type="entry name" value="RNA POLYMERASE II-ASSOCIATED PROTEIN 1"/>
    <property type="match status" value="1"/>
</dbReference>
<evidence type="ECO:0000259" key="3">
    <source>
        <dbReference type="Pfam" id="PF08620"/>
    </source>
</evidence>
<feature type="non-terminal residue" evidence="5">
    <location>
        <position position="1"/>
    </location>
</feature>
<dbReference type="Proteomes" id="UP000258309">
    <property type="component" value="Unassembled WGS sequence"/>
</dbReference>
<dbReference type="OMA" id="DQESPYY"/>
<evidence type="ECO:0000313" key="5">
    <source>
        <dbReference type="EMBL" id="RFU30832.1"/>
    </source>
</evidence>
<dbReference type="STRING" id="5539.A0A3E2HCG5"/>
<dbReference type="InterPro" id="IPR039913">
    <property type="entry name" value="RPAP1/Rba50"/>
</dbReference>
<dbReference type="Pfam" id="PF08621">
    <property type="entry name" value="RPAP1_N"/>
    <property type="match status" value="1"/>
</dbReference>
<evidence type="ECO:0000313" key="6">
    <source>
        <dbReference type="Proteomes" id="UP000258309"/>
    </source>
</evidence>
<dbReference type="InterPro" id="IPR013929">
    <property type="entry name" value="RPAP1_C"/>
</dbReference>
<dbReference type="EMBL" id="NCSJ02000090">
    <property type="protein sequence ID" value="RFU30832.1"/>
    <property type="molecule type" value="Genomic_DNA"/>
</dbReference>
<dbReference type="InterPro" id="IPR013930">
    <property type="entry name" value="RPAP1_N"/>
</dbReference>
<gene>
    <name evidence="5" type="ORF">B7463_g5516</name>
</gene>
<evidence type="ECO:0000259" key="4">
    <source>
        <dbReference type="Pfam" id="PF08621"/>
    </source>
</evidence>
<evidence type="ECO:0008006" key="7">
    <source>
        <dbReference type="Google" id="ProtNLM"/>
    </source>
</evidence>
<evidence type="ECO:0000256" key="2">
    <source>
        <dbReference type="SAM" id="MobiDB-lite"/>
    </source>
</evidence>
<dbReference type="OrthoDB" id="348201at2759"/>
<organism evidence="5 6">
    <name type="scientific">Scytalidium lignicola</name>
    <name type="common">Hyphomycete</name>
    <dbReference type="NCBI Taxonomy" id="5539"/>
    <lineage>
        <taxon>Eukaryota</taxon>
        <taxon>Fungi</taxon>
        <taxon>Dikarya</taxon>
        <taxon>Ascomycota</taxon>
        <taxon>Pezizomycotina</taxon>
        <taxon>Leotiomycetes</taxon>
        <taxon>Leotiomycetes incertae sedis</taxon>
        <taxon>Scytalidium</taxon>
    </lineage>
</organism>
<feature type="compositionally biased region" description="Basic and acidic residues" evidence="2">
    <location>
        <begin position="117"/>
        <end position="127"/>
    </location>
</feature>
<dbReference type="Pfam" id="PF08620">
    <property type="entry name" value="RPAP1_C"/>
    <property type="match status" value="1"/>
</dbReference>
<proteinExistence type="inferred from homology"/>
<comment type="caution">
    <text evidence="5">The sequence shown here is derived from an EMBL/GenBank/DDBJ whole genome shotgun (WGS) entry which is preliminary data.</text>
</comment>
<feature type="domain" description="RPAP1 C-terminal" evidence="3">
    <location>
        <begin position="323"/>
        <end position="389"/>
    </location>
</feature>
<feature type="region of interest" description="Disordered" evidence="2">
    <location>
        <begin position="1"/>
        <end position="127"/>
    </location>
</feature>
<keyword evidence="6" id="KW-1185">Reference proteome</keyword>
<protein>
    <recommendedName>
        <fullName evidence="7">Transcription factor Rba50</fullName>
    </recommendedName>
</protein>
<sequence length="452" mass="49420">MQLRGQRFEVDFSDDEDERGTTSRMPIPSGPSIPSPLIGDIQERSPKPPSAPKLKNTPSGFPEHKKRSRISAFKQQRNPAPEPSVTPVSKPAAPYPAPQPAAEPTSLGRPAENDLSFEEKERLEIDKENRQRLAAMSVEEIEEERLELLSGLDPTLIEKLLKRANLDEGHGDAGTGEQGSYIEMLGKEEPIKPPHTEVRKETTVDATTTPAPKPEGKLVPPSKSVRFQDDETPVEPINLQPVSNKIPDLITPPAIHFPTAANAPDLDPSDPSFLENLHSKYFPSLPADPSKLAWMAPIPSHGSIADQESPYYPAKEALPASALRFDFRGALLPPRIARAMPASKGLHHHGEAPEAAGYTVPELARLARSAFPAQRCLAFQTLGRLLYRLGRGEFGEGSEITQGLWRSMDEGKVIQTLEEASSAEGGHQGSKNYAVEALWLWQRGGGKVWKSG</sequence>
<comment type="similarity">
    <text evidence="1">Belongs to the RPAP1 family.</text>
</comment>
<accession>A0A3E2HCG5</accession>
<feature type="domain" description="RPAP1 N-terminal" evidence="4">
    <location>
        <begin position="124"/>
        <end position="168"/>
    </location>
</feature>
<dbReference type="GO" id="GO:0006366">
    <property type="term" value="P:transcription by RNA polymerase II"/>
    <property type="evidence" value="ECO:0007669"/>
    <property type="project" value="InterPro"/>
</dbReference>
<reference evidence="5 6" key="1">
    <citation type="submission" date="2018-05" db="EMBL/GenBank/DDBJ databases">
        <title>Draft genome sequence of Scytalidium lignicola DSM 105466, a ubiquitous saprotrophic fungus.</title>
        <authorList>
            <person name="Buettner E."/>
            <person name="Gebauer A.M."/>
            <person name="Hofrichter M."/>
            <person name="Liers C."/>
            <person name="Kellner H."/>
        </authorList>
    </citation>
    <scope>NUCLEOTIDE SEQUENCE [LARGE SCALE GENOMIC DNA]</scope>
    <source>
        <strain evidence="5 6">DSM 105466</strain>
    </source>
</reference>
<dbReference type="PANTHER" id="PTHR21483:SF18">
    <property type="entry name" value="RNA POLYMERASE II-ASSOCIATED PROTEIN 1"/>
    <property type="match status" value="1"/>
</dbReference>
<feature type="compositionally biased region" description="Basic and acidic residues" evidence="2">
    <location>
        <begin position="189"/>
        <end position="203"/>
    </location>
</feature>